<dbReference type="Proteomes" id="UP000001072">
    <property type="component" value="Unassembled WGS sequence"/>
</dbReference>
<dbReference type="AlphaFoldDB" id="F4S7C9"/>
<dbReference type="STRING" id="747676.F4S7C9"/>
<dbReference type="GeneID" id="18936852"/>
<name>F4S7C9_MELLP</name>
<feature type="compositionally biased region" description="Basic and acidic residues" evidence="1">
    <location>
        <begin position="89"/>
        <end position="107"/>
    </location>
</feature>
<dbReference type="HOGENOM" id="CLU_804306_0_0_1"/>
<feature type="region of interest" description="Disordered" evidence="1">
    <location>
        <begin position="1"/>
        <end position="74"/>
    </location>
</feature>
<sequence length="345" mass="37582">MTESWDSDPDLIFPEGPLTLLHSDTEGEAETSGSSISALFSNGRQSPSSHGVEDEDVDDHWTHQPDQLNKDGTLRLRDGLLPILEQHRDSPEAHHLLSSSGEEKDTSAEDSFSSNSSSERQSTIKASLLLPPASFSSLSSTNPHPSIRSQNRIDSVVLSVLASGAKGTVTKLEPSKKASPIQAGIDWDEDLVLPDSGLPIRDREKTLKSKASFASGISDEVDDPFSEPLVEGVKSGTTQKLDQSTSELPSRAQVRQLLSKLKPDSGRVEDDFADDFELPPTVQHLKLSCTTPVKPQPFSNLTPNQQNNAPTRVPEREQAEVLTEVTLLMTLHQKFEIVPVSLLVL</sequence>
<evidence type="ECO:0000313" key="2">
    <source>
        <dbReference type="EMBL" id="EGF99500.1"/>
    </source>
</evidence>
<feature type="compositionally biased region" description="Low complexity" evidence="1">
    <location>
        <begin position="109"/>
        <end position="120"/>
    </location>
</feature>
<evidence type="ECO:0000256" key="1">
    <source>
        <dbReference type="SAM" id="MobiDB-lite"/>
    </source>
</evidence>
<dbReference type="RefSeq" id="XP_007417253.1">
    <property type="nucleotide sequence ID" value="XM_007417191.1"/>
</dbReference>
<dbReference type="OrthoDB" id="2506743at2759"/>
<evidence type="ECO:0000313" key="3">
    <source>
        <dbReference type="Proteomes" id="UP000001072"/>
    </source>
</evidence>
<protein>
    <submittedName>
        <fullName evidence="2">Uncharacterized protein</fullName>
    </submittedName>
</protein>
<proteinExistence type="predicted"/>
<reference evidence="3" key="1">
    <citation type="journal article" date="2011" name="Proc. Natl. Acad. Sci. U.S.A.">
        <title>Obligate biotrophy features unraveled by the genomic analysis of rust fungi.</title>
        <authorList>
            <person name="Duplessis S."/>
            <person name="Cuomo C.A."/>
            <person name="Lin Y.-C."/>
            <person name="Aerts A."/>
            <person name="Tisserant E."/>
            <person name="Veneault-Fourrey C."/>
            <person name="Joly D.L."/>
            <person name="Hacquard S."/>
            <person name="Amselem J."/>
            <person name="Cantarel B.L."/>
            <person name="Chiu R."/>
            <person name="Coutinho P.M."/>
            <person name="Feau N."/>
            <person name="Field M."/>
            <person name="Frey P."/>
            <person name="Gelhaye E."/>
            <person name="Goldberg J."/>
            <person name="Grabherr M.G."/>
            <person name="Kodira C.D."/>
            <person name="Kohler A."/>
            <person name="Kuees U."/>
            <person name="Lindquist E.A."/>
            <person name="Lucas S.M."/>
            <person name="Mago R."/>
            <person name="Mauceli E."/>
            <person name="Morin E."/>
            <person name="Murat C."/>
            <person name="Pangilinan J.L."/>
            <person name="Park R."/>
            <person name="Pearson M."/>
            <person name="Quesneville H."/>
            <person name="Rouhier N."/>
            <person name="Sakthikumar S."/>
            <person name="Salamov A.A."/>
            <person name="Schmutz J."/>
            <person name="Selles B."/>
            <person name="Shapiro H."/>
            <person name="Tanguay P."/>
            <person name="Tuskan G.A."/>
            <person name="Henrissat B."/>
            <person name="Van de Peer Y."/>
            <person name="Rouze P."/>
            <person name="Ellis J.G."/>
            <person name="Dodds P.N."/>
            <person name="Schein J.E."/>
            <person name="Zhong S."/>
            <person name="Hamelin R.C."/>
            <person name="Grigoriev I.V."/>
            <person name="Szabo L.J."/>
            <person name="Martin F."/>
        </authorList>
    </citation>
    <scope>NUCLEOTIDE SEQUENCE [LARGE SCALE GENOMIC DNA]</scope>
    <source>
        <strain evidence="3">98AG31 / pathotype 3-4-7</strain>
    </source>
</reference>
<feature type="compositionally biased region" description="Basic and acidic residues" evidence="1">
    <location>
        <begin position="59"/>
        <end position="74"/>
    </location>
</feature>
<keyword evidence="3" id="KW-1185">Reference proteome</keyword>
<feature type="compositionally biased region" description="Polar residues" evidence="1">
    <location>
        <begin position="31"/>
        <end position="49"/>
    </location>
</feature>
<dbReference type="KEGG" id="mlr:MELLADRAFT_94338"/>
<dbReference type="VEuPathDB" id="FungiDB:MELLADRAFT_94338"/>
<gene>
    <name evidence="2" type="ORF">MELLADRAFT_94338</name>
</gene>
<dbReference type="InParanoid" id="F4S7C9"/>
<feature type="region of interest" description="Disordered" evidence="1">
    <location>
        <begin position="89"/>
        <end position="120"/>
    </location>
</feature>
<accession>F4S7C9</accession>
<organism evidence="3">
    <name type="scientific">Melampsora larici-populina (strain 98AG31 / pathotype 3-4-7)</name>
    <name type="common">Poplar leaf rust fungus</name>
    <dbReference type="NCBI Taxonomy" id="747676"/>
    <lineage>
        <taxon>Eukaryota</taxon>
        <taxon>Fungi</taxon>
        <taxon>Dikarya</taxon>
        <taxon>Basidiomycota</taxon>
        <taxon>Pucciniomycotina</taxon>
        <taxon>Pucciniomycetes</taxon>
        <taxon>Pucciniales</taxon>
        <taxon>Melampsoraceae</taxon>
        <taxon>Melampsora</taxon>
    </lineage>
</organism>
<dbReference type="EMBL" id="GL883158">
    <property type="protein sequence ID" value="EGF99500.1"/>
    <property type="molecule type" value="Genomic_DNA"/>
</dbReference>